<dbReference type="InterPro" id="IPR012847">
    <property type="entry name" value="Sucrose_phosphatase_pln/cyn"/>
</dbReference>
<dbReference type="GO" id="GO:0005986">
    <property type="term" value="P:sucrose biosynthetic process"/>
    <property type="evidence" value="ECO:0007669"/>
    <property type="project" value="UniProtKB-UniRule"/>
</dbReference>
<dbReference type="InterPro" id="IPR036412">
    <property type="entry name" value="HAD-like_sf"/>
</dbReference>
<dbReference type="NCBIfam" id="TIGR01485">
    <property type="entry name" value="SPP_plant-cyano"/>
    <property type="match status" value="1"/>
</dbReference>
<dbReference type="NCBIfam" id="TIGR01482">
    <property type="entry name" value="SPP-subfamily"/>
    <property type="match status" value="1"/>
</dbReference>
<keyword evidence="7 9" id="KW-0460">Magnesium</keyword>
<dbReference type="Pfam" id="PF08472">
    <property type="entry name" value="S6PP_C"/>
    <property type="match status" value="1"/>
</dbReference>
<dbReference type="Proteomes" id="UP000325081">
    <property type="component" value="Unassembled WGS sequence"/>
</dbReference>
<evidence type="ECO:0000256" key="3">
    <source>
        <dbReference type="ARBA" id="ARBA00005070"/>
    </source>
</evidence>
<dbReference type="Gene3D" id="3.40.50.1000">
    <property type="entry name" value="HAD superfamily/HAD-like"/>
    <property type="match status" value="1"/>
</dbReference>
<keyword evidence="6 9" id="KW-0378">Hydrolase</keyword>
<dbReference type="EMBL" id="BKCP01007093">
    <property type="protein sequence ID" value="GER44827.1"/>
    <property type="molecule type" value="Genomic_DNA"/>
</dbReference>
<dbReference type="NCBIfam" id="TIGR01484">
    <property type="entry name" value="HAD-SF-IIB"/>
    <property type="match status" value="1"/>
</dbReference>
<evidence type="ECO:0000256" key="4">
    <source>
        <dbReference type="ARBA" id="ARBA00007211"/>
    </source>
</evidence>
<comment type="catalytic activity">
    <reaction evidence="8 9">
        <text>sucrose 6(F)-phosphate + H2O = sucrose + phosphate</text>
        <dbReference type="Rhea" id="RHEA:19289"/>
        <dbReference type="ChEBI" id="CHEBI:15377"/>
        <dbReference type="ChEBI" id="CHEBI:17992"/>
        <dbReference type="ChEBI" id="CHEBI:43474"/>
        <dbReference type="ChEBI" id="CHEBI:57723"/>
        <dbReference type="EC" id="3.1.3.24"/>
    </reaction>
</comment>
<evidence type="ECO:0000259" key="10">
    <source>
        <dbReference type="Pfam" id="PF05116"/>
    </source>
</evidence>
<comment type="subunit">
    <text evidence="5 9">Homodimer.</text>
</comment>
<evidence type="ECO:0000259" key="11">
    <source>
        <dbReference type="Pfam" id="PF08472"/>
    </source>
</evidence>
<dbReference type="SFLD" id="SFLDG01140">
    <property type="entry name" value="C2.B:_Phosphomannomutase_and_P"/>
    <property type="match status" value="1"/>
</dbReference>
<dbReference type="SFLD" id="SFLDG01141">
    <property type="entry name" value="C2.B.1:_Sucrose_Phosphatase_Li"/>
    <property type="match status" value="1"/>
</dbReference>
<evidence type="ECO:0000256" key="2">
    <source>
        <dbReference type="ARBA" id="ARBA00003645"/>
    </source>
</evidence>
<sequence>MDRLLSNARLMIVSDLDHTMVDHHDPENLSLLRFNALWESKYRNNSLLVFSTGRSPTLYKELRKEKPLLTPDITIMSVGTEITYGNSMEPDNGWVDFLNQKWDRNIVCDETKSITELTLQSQTEQRPHKVSFYVNKDKAHDIMKGLSERLQERGLDVKIIYSGGMDLDILPQGAGKGQALAYLHRKFKEAGKLPINTLVCGDSGNDAELFSIPDVYGVMVSNAQEELLQWHAVNAKNNPKVIHASERCAGGIIQAIGKFNLGLSTSPRDVMDLSDSKMENFDPAYEVVKLYLFFERWRRAEVENSEVYLANLKSVCSQSGTFVHPSGTEKSLHEAVNSLRTCYEDKRGKKFRVWVDQVFPAKIGSDFWLVRFKKWEQSGDERQCCLATVLLSSKGVSVAEGLTWVHVHQTWLDGAGPNTHTTTWLF</sequence>
<dbReference type="Pfam" id="PF05116">
    <property type="entry name" value="S6PP"/>
    <property type="match status" value="1"/>
</dbReference>
<dbReference type="SUPFAM" id="SSF54427">
    <property type="entry name" value="NTF2-like"/>
    <property type="match status" value="1"/>
</dbReference>
<gene>
    <name evidence="12" type="ORF">STAS_21739</name>
</gene>
<name>A0A5A7QK30_STRAF</name>
<dbReference type="SFLD" id="SFLDF00043">
    <property type="entry name" value="sucrose-phosphatase"/>
    <property type="match status" value="1"/>
</dbReference>
<dbReference type="SUPFAM" id="SSF56784">
    <property type="entry name" value="HAD-like"/>
    <property type="match status" value="1"/>
</dbReference>
<accession>A0A5A7QK30</accession>
<dbReference type="Gene3D" id="3.90.1070.10">
    <property type="match status" value="1"/>
</dbReference>
<protein>
    <recommendedName>
        <fullName evidence="9">Sucrose-phosphatase</fullName>
        <ecNumber evidence="9">3.1.3.24</ecNumber>
    </recommendedName>
</protein>
<organism evidence="12 13">
    <name type="scientific">Striga asiatica</name>
    <name type="common">Asiatic witchweed</name>
    <name type="synonym">Buchnera asiatica</name>
    <dbReference type="NCBI Taxonomy" id="4170"/>
    <lineage>
        <taxon>Eukaryota</taxon>
        <taxon>Viridiplantae</taxon>
        <taxon>Streptophyta</taxon>
        <taxon>Embryophyta</taxon>
        <taxon>Tracheophyta</taxon>
        <taxon>Spermatophyta</taxon>
        <taxon>Magnoliopsida</taxon>
        <taxon>eudicotyledons</taxon>
        <taxon>Gunneridae</taxon>
        <taxon>Pentapetalae</taxon>
        <taxon>asterids</taxon>
        <taxon>lamiids</taxon>
        <taxon>Lamiales</taxon>
        <taxon>Orobanchaceae</taxon>
        <taxon>Buchnereae</taxon>
        <taxon>Striga</taxon>
    </lineage>
</organism>
<evidence type="ECO:0000313" key="12">
    <source>
        <dbReference type="EMBL" id="GER44827.1"/>
    </source>
</evidence>
<evidence type="ECO:0000256" key="9">
    <source>
        <dbReference type="RuleBase" id="RU368007"/>
    </source>
</evidence>
<comment type="function">
    <text evidence="2 9">Catalyzes the final step of sucrose synthesis.</text>
</comment>
<comment type="similarity">
    <text evidence="4 9">Belongs to the sucrose phosphatase family.</text>
</comment>
<evidence type="ECO:0000313" key="13">
    <source>
        <dbReference type="Proteomes" id="UP000325081"/>
    </source>
</evidence>
<proteinExistence type="inferred from homology"/>
<dbReference type="CDD" id="cd02605">
    <property type="entry name" value="HAD_SPP"/>
    <property type="match status" value="1"/>
</dbReference>
<evidence type="ECO:0000256" key="7">
    <source>
        <dbReference type="ARBA" id="ARBA00022842"/>
    </source>
</evidence>
<dbReference type="Gene3D" id="3.10.450.50">
    <property type="match status" value="1"/>
</dbReference>
<dbReference type="InterPro" id="IPR006379">
    <property type="entry name" value="HAD-SF_hydro_IIB"/>
</dbReference>
<dbReference type="PANTHER" id="PTHR46521">
    <property type="entry name" value="SUCROSE-PHOSPHATASE 2-RELATED"/>
    <property type="match status" value="1"/>
</dbReference>
<dbReference type="InterPro" id="IPR023214">
    <property type="entry name" value="HAD_sf"/>
</dbReference>
<dbReference type="AlphaFoldDB" id="A0A5A7QK30"/>
<dbReference type="GO" id="GO:0000287">
    <property type="term" value="F:magnesium ion binding"/>
    <property type="evidence" value="ECO:0007669"/>
    <property type="project" value="UniProtKB-UniRule"/>
</dbReference>
<evidence type="ECO:0000256" key="8">
    <source>
        <dbReference type="ARBA" id="ARBA00048036"/>
    </source>
</evidence>
<evidence type="ECO:0000256" key="1">
    <source>
        <dbReference type="ARBA" id="ARBA00001946"/>
    </source>
</evidence>
<feature type="domain" description="Sucrose-phosphatase C-terminal" evidence="11">
    <location>
        <begin position="283"/>
        <end position="412"/>
    </location>
</feature>
<feature type="domain" description="Sucrose phosphatase-like" evidence="10">
    <location>
        <begin position="9"/>
        <end position="260"/>
    </location>
</feature>
<dbReference type="InterPro" id="IPR006380">
    <property type="entry name" value="SPP-like_dom"/>
</dbReference>
<dbReference type="PANTHER" id="PTHR46521:SF4">
    <property type="entry name" value="SUCROSE-PHOSPHATASE 2-RELATED"/>
    <property type="match status" value="1"/>
</dbReference>
<dbReference type="EC" id="3.1.3.24" evidence="9"/>
<dbReference type="UniPathway" id="UPA00371">
    <property type="reaction ID" value="UER00546"/>
</dbReference>
<evidence type="ECO:0000256" key="5">
    <source>
        <dbReference type="ARBA" id="ARBA00011738"/>
    </source>
</evidence>
<dbReference type="OrthoDB" id="531008at2759"/>
<dbReference type="SFLD" id="SFLDS00003">
    <property type="entry name" value="Haloacid_Dehalogenase"/>
    <property type="match status" value="1"/>
</dbReference>
<comment type="caution">
    <text evidence="12">The sequence shown here is derived from an EMBL/GenBank/DDBJ whole genome shotgun (WGS) entry which is preliminary data.</text>
</comment>
<comment type="pathway">
    <text evidence="3 9">Glycan biosynthesis; sucrose biosynthesis; sucrose from D-fructose 6-phosphate and UDP-alpha-D-glucose: step 2/2.</text>
</comment>
<dbReference type="InterPro" id="IPR032710">
    <property type="entry name" value="NTF2-like_dom_sf"/>
</dbReference>
<dbReference type="GO" id="GO:0050307">
    <property type="term" value="F:sucrose-phosphate phosphatase activity"/>
    <property type="evidence" value="ECO:0007669"/>
    <property type="project" value="UniProtKB-UniRule"/>
</dbReference>
<keyword evidence="13" id="KW-1185">Reference proteome</keyword>
<dbReference type="InterPro" id="IPR051518">
    <property type="entry name" value="Sucrose_Phosphatase"/>
</dbReference>
<evidence type="ECO:0000256" key="6">
    <source>
        <dbReference type="ARBA" id="ARBA00022801"/>
    </source>
</evidence>
<reference evidence="13" key="1">
    <citation type="journal article" date="2019" name="Curr. Biol.">
        <title>Genome Sequence of Striga asiatica Provides Insight into the Evolution of Plant Parasitism.</title>
        <authorList>
            <person name="Yoshida S."/>
            <person name="Kim S."/>
            <person name="Wafula E.K."/>
            <person name="Tanskanen J."/>
            <person name="Kim Y.M."/>
            <person name="Honaas L."/>
            <person name="Yang Z."/>
            <person name="Spallek T."/>
            <person name="Conn C.E."/>
            <person name="Ichihashi Y."/>
            <person name="Cheong K."/>
            <person name="Cui S."/>
            <person name="Der J.P."/>
            <person name="Gundlach H."/>
            <person name="Jiao Y."/>
            <person name="Hori C."/>
            <person name="Ishida J.K."/>
            <person name="Kasahara H."/>
            <person name="Kiba T."/>
            <person name="Kim M.S."/>
            <person name="Koo N."/>
            <person name="Laohavisit A."/>
            <person name="Lee Y.H."/>
            <person name="Lumba S."/>
            <person name="McCourt P."/>
            <person name="Mortimer J.C."/>
            <person name="Mutuku J.M."/>
            <person name="Nomura T."/>
            <person name="Sasaki-Sekimoto Y."/>
            <person name="Seto Y."/>
            <person name="Wang Y."/>
            <person name="Wakatake T."/>
            <person name="Sakakibara H."/>
            <person name="Demura T."/>
            <person name="Yamaguchi S."/>
            <person name="Yoneyama K."/>
            <person name="Manabe R.I."/>
            <person name="Nelson D.C."/>
            <person name="Schulman A.H."/>
            <person name="Timko M.P."/>
            <person name="dePamphilis C.W."/>
            <person name="Choi D."/>
            <person name="Shirasu K."/>
        </authorList>
    </citation>
    <scope>NUCLEOTIDE SEQUENCE [LARGE SCALE GENOMIC DNA]</scope>
    <source>
        <strain evidence="13">cv. UVA1</strain>
    </source>
</reference>
<dbReference type="InterPro" id="IPR013679">
    <property type="entry name" value="SPP_C"/>
</dbReference>
<comment type="cofactor">
    <cofactor evidence="1 9">
        <name>Mg(2+)</name>
        <dbReference type="ChEBI" id="CHEBI:18420"/>
    </cofactor>
</comment>